<dbReference type="Pfam" id="PF07224">
    <property type="entry name" value="Chlorophyllase"/>
    <property type="match status" value="2"/>
</dbReference>
<dbReference type="SUPFAM" id="SSF53474">
    <property type="entry name" value="alpha/beta-Hydrolases"/>
    <property type="match status" value="1"/>
</dbReference>
<dbReference type="AlphaFoldDB" id="A0ABD0KCX6"/>
<dbReference type="PANTHER" id="PTHR33428">
    <property type="entry name" value="CHLOROPHYLLASE-2, CHLOROPLASTIC"/>
    <property type="match status" value="1"/>
</dbReference>
<evidence type="ECO:0000313" key="1">
    <source>
        <dbReference type="EMBL" id="KAK7484777.1"/>
    </source>
</evidence>
<accession>A0ABD0KCX6</accession>
<keyword evidence="2" id="KW-1185">Reference proteome</keyword>
<dbReference type="EMBL" id="JACVVK020000204">
    <property type="protein sequence ID" value="KAK7484777.1"/>
    <property type="molecule type" value="Genomic_DNA"/>
</dbReference>
<evidence type="ECO:0000313" key="2">
    <source>
        <dbReference type="Proteomes" id="UP001519460"/>
    </source>
</evidence>
<sequence length="269" mass="30257">AIFVDKGFPYKNGPLNTSSISITKRQDGSPLSSTVFYPTSPGLYGTFYFVTGANGMVVSSDYSDYLSQIASHGFVVISADLLWEDVAYAQRFGFHFGDLYIEQLTWMQDHLEELLSKTVPGVTCSWEHLGLGSHSAGADSTLYMVARNHTLYQTELATHHAPGFPPCMSDQFGYKHVWQLWQRPPRVRMEIKGYGHCDILNYNLWEECHKYHLCATPSNASVLASYHVFTQGVTSAFLTSYLTGYEDNLKYVTNRTLLPVETLDFAVDL</sequence>
<protein>
    <submittedName>
        <fullName evidence="1">Uncharacterized protein</fullName>
    </submittedName>
</protein>
<feature type="non-terminal residue" evidence="1">
    <location>
        <position position="1"/>
    </location>
</feature>
<dbReference type="Gene3D" id="3.40.50.1820">
    <property type="entry name" value="alpha/beta hydrolase"/>
    <property type="match status" value="1"/>
</dbReference>
<organism evidence="1 2">
    <name type="scientific">Batillaria attramentaria</name>
    <dbReference type="NCBI Taxonomy" id="370345"/>
    <lineage>
        <taxon>Eukaryota</taxon>
        <taxon>Metazoa</taxon>
        <taxon>Spiralia</taxon>
        <taxon>Lophotrochozoa</taxon>
        <taxon>Mollusca</taxon>
        <taxon>Gastropoda</taxon>
        <taxon>Caenogastropoda</taxon>
        <taxon>Sorbeoconcha</taxon>
        <taxon>Cerithioidea</taxon>
        <taxon>Batillariidae</taxon>
        <taxon>Batillaria</taxon>
    </lineage>
</organism>
<dbReference type="Proteomes" id="UP001519460">
    <property type="component" value="Unassembled WGS sequence"/>
</dbReference>
<comment type="caution">
    <text evidence="1">The sequence shown here is derived from an EMBL/GenBank/DDBJ whole genome shotgun (WGS) entry which is preliminary data.</text>
</comment>
<name>A0ABD0KCX6_9CAEN</name>
<gene>
    <name evidence="1" type="ORF">BaRGS_00023951</name>
</gene>
<dbReference type="PANTHER" id="PTHR33428:SF14">
    <property type="entry name" value="CARBOXYLESTERASE TYPE B DOMAIN-CONTAINING PROTEIN"/>
    <property type="match status" value="1"/>
</dbReference>
<dbReference type="InterPro" id="IPR017395">
    <property type="entry name" value="Chlorophyllase-like"/>
</dbReference>
<dbReference type="InterPro" id="IPR029058">
    <property type="entry name" value="AB_hydrolase_fold"/>
</dbReference>
<reference evidence="1 2" key="1">
    <citation type="journal article" date="2023" name="Sci. Data">
        <title>Genome assembly of the Korean intertidal mud-creeper Batillaria attramentaria.</title>
        <authorList>
            <person name="Patra A.K."/>
            <person name="Ho P.T."/>
            <person name="Jun S."/>
            <person name="Lee S.J."/>
            <person name="Kim Y."/>
            <person name="Won Y.J."/>
        </authorList>
    </citation>
    <scope>NUCLEOTIDE SEQUENCE [LARGE SCALE GENOMIC DNA]</scope>
    <source>
        <strain evidence="1">Wonlab-2016</strain>
    </source>
</reference>
<proteinExistence type="predicted"/>